<evidence type="ECO:0000313" key="1">
    <source>
        <dbReference type="EMBL" id="GBM29482.1"/>
    </source>
</evidence>
<name>A0A4Y2EJU5_ARAVE</name>
<keyword evidence="2" id="KW-1185">Reference proteome</keyword>
<sequence>MKVHLNTRVRRKRRTQGVRALFIPRMGSRHVRSPKQGSCSFTFPRSLILLFRKWPALCLLKLRDLPNLPPHAKRPFAYSHRLKLLCGIFSLT</sequence>
<evidence type="ECO:0000313" key="2">
    <source>
        <dbReference type="Proteomes" id="UP000499080"/>
    </source>
</evidence>
<reference evidence="1 2" key="1">
    <citation type="journal article" date="2019" name="Sci. Rep.">
        <title>Orb-weaving spider Araneus ventricosus genome elucidates the spidroin gene catalogue.</title>
        <authorList>
            <person name="Kono N."/>
            <person name="Nakamura H."/>
            <person name="Ohtoshi R."/>
            <person name="Moran D.A.P."/>
            <person name="Shinohara A."/>
            <person name="Yoshida Y."/>
            <person name="Fujiwara M."/>
            <person name="Mori M."/>
            <person name="Tomita M."/>
            <person name="Arakawa K."/>
        </authorList>
    </citation>
    <scope>NUCLEOTIDE SEQUENCE [LARGE SCALE GENOMIC DNA]</scope>
</reference>
<protein>
    <submittedName>
        <fullName evidence="1">Uncharacterized protein</fullName>
    </submittedName>
</protein>
<dbReference type="EMBL" id="BGPR01000637">
    <property type="protein sequence ID" value="GBM29482.1"/>
    <property type="molecule type" value="Genomic_DNA"/>
</dbReference>
<comment type="caution">
    <text evidence="1">The sequence shown here is derived from an EMBL/GenBank/DDBJ whole genome shotgun (WGS) entry which is preliminary data.</text>
</comment>
<gene>
    <name evidence="1" type="ORF">AVEN_255859_1</name>
</gene>
<accession>A0A4Y2EJU5</accession>
<dbReference type="Proteomes" id="UP000499080">
    <property type="component" value="Unassembled WGS sequence"/>
</dbReference>
<proteinExistence type="predicted"/>
<organism evidence="1 2">
    <name type="scientific">Araneus ventricosus</name>
    <name type="common">Orbweaver spider</name>
    <name type="synonym">Epeira ventricosa</name>
    <dbReference type="NCBI Taxonomy" id="182803"/>
    <lineage>
        <taxon>Eukaryota</taxon>
        <taxon>Metazoa</taxon>
        <taxon>Ecdysozoa</taxon>
        <taxon>Arthropoda</taxon>
        <taxon>Chelicerata</taxon>
        <taxon>Arachnida</taxon>
        <taxon>Araneae</taxon>
        <taxon>Araneomorphae</taxon>
        <taxon>Entelegynae</taxon>
        <taxon>Araneoidea</taxon>
        <taxon>Araneidae</taxon>
        <taxon>Araneus</taxon>
    </lineage>
</organism>
<dbReference type="AlphaFoldDB" id="A0A4Y2EJU5"/>